<organism evidence="1 2">
    <name type="scientific">Psychrobacter nivimaris</name>
    <dbReference type="NCBI Taxonomy" id="281738"/>
    <lineage>
        <taxon>Bacteria</taxon>
        <taxon>Pseudomonadati</taxon>
        <taxon>Pseudomonadota</taxon>
        <taxon>Gammaproteobacteria</taxon>
        <taxon>Moraxellales</taxon>
        <taxon>Moraxellaceae</taxon>
        <taxon>Psychrobacter</taxon>
    </lineage>
</organism>
<accession>A0A6N7BWP5</accession>
<evidence type="ECO:0000313" key="1">
    <source>
        <dbReference type="EMBL" id="KAF0567371.1"/>
    </source>
</evidence>
<dbReference type="AlphaFoldDB" id="A0A6N7BWP5"/>
<proteinExistence type="predicted"/>
<sequence>MMLQACLLRQYLDVACRTAHCLSRGLTKMLNDMINLTVSMYYKVIFNYQN</sequence>
<reference evidence="1 2" key="1">
    <citation type="submission" date="2019-09" db="EMBL/GenBank/DDBJ databases">
        <title>Draft genome sequence of Psychrobacter nivimaris LAMA 639, in search for biotechnological relevant genes.</title>
        <authorList>
            <person name="Lima A.O.S."/>
            <person name="Staloch B.E.K."/>
            <person name="Freitas R.C."/>
            <person name="Niero H."/>
            <person name="Silva M.A.C."/>
        </authorList>
    </citation>
    <scope>NUCLEOTIDE SEQUENCE [LARGE SCALE GENOMIC DNA]</scope>
    <source>
        <strain evidence="1 2">LAMA 639</strain>
    </source>
</reference>
<comment type="caution">
    <text evidence="1">The sequence shown here is derived from an EMBL/GenBank/DDBJ whole genome shotgun (WGS) entry which is preliminary data.</text>
</comment>
<dbReference type="EMBL" id="VZIZ01000052">
    <property type="protein sequence ID" value="KAF0567371.1"/>
    <property type="molecule type" value="Genomic_DNA"/>
</dbReference>
<protein>
    <submittedName>
        <fullName evidence="1">Uncharacterized protein</fullName>
    </submittedName>
</protein>
<keyword evidence="2" id="KW-1185">Reference proteome</keyword>
<evidence type="ECO:0000313" key="2">
    <source>
        <dbReference type="Proteomes" id="UP000471465"/>
    </source>
</evidence>
<dbReference type="Proteomes" id="UP000471465">
    <property type="component" value="Unassembled WGS sequence"/>
</dbReference>
<name>A0A6N7BWP5_9GAMM</name>
<gene>
    <name evidence="1" type="ORF">FQV37_2331</name>
</gene>